<keyword evidence="1" id="KW-0472">Membrane</keyword>
<gene>
    <name evidence="2" type="ORF">V6N11_005033</name>
</gene>
<organism evidence="2 3">
    <name type="scientific">Hibiscus sabdariffa</name>
    <name type="common">roselle</name>
    <dbReference type="NCBI Taxonomy" id="183260"/>
    <lineage>
        <taxon>Eukaryota</taxon>
        <taxon>Viridiplantae</taxon>
        <taxon>Streptophyta</taxon>
        <taxon>Embryophyta</taxon>
        <taxon>Tracheophyta</taxon>
        <taxon>Spermatophyta</taxon>
        <taxon>Magnoliopsida</taxon>
        <taxon>eudicotyledons</taxon>
        <taxon>Gunneridae</taxon>
        <taxon>Pentapetalae</taxon>
        <taxon>rosids</taxon>
        <taxon>malvids</taxon>
        <taxon>Malvales</taxon>
        <taxon>Malvaceae</taxon>
        <taxon>Malvoideae</taxon>
        <taxon>Hibiscus</taxon>
    </lineage>
</organism>
<keyword evidence="1" id="KW-1133">Transmembrane helix</keyword>
<protein>
    <recommendedName>
        <fullName evidence="4">Sodium/calcium exchanger membrane region domain-containing protein</fullName>
    </recommendedName>
</protein>
<feature type="transmembrane region" description="Helical" evidence="1">
    <location>
        <begin position="62"/>
        <end position="81"/>
    </location>
</feature>
<feature type="transmembrane region" description="Helical" evidence="1">
    <location>
        <begin position="157"/>
        <end position="174"/>
    </location>
</feature>
<proteinExistence type="predicted"/>
<keyword evidence="1" id="KW-0812">Transmembrane</keyword>
<accession>A0ABR2NHK8</accession>
<comment type="caution">
    <text evidence="2">The sequence shown here is derived from an EMBL/GenBank/DDBJ whole genome shotgun (WGS) entry which is preliminary data.</text>
</comment>
<dbReference type="EMBL" id="JBBPBN010000141">
    <property type="protein sequence ID" value="KAK8975657.1"/>
    <property type="molecule type" value="Genomic_DNA"/>
</dbReference>
<sequence>MTWQHESSSSLLSPQLYNCKKPPPLTELSIASNISFSNNKKRKSQLILNVTKKIPKMTDKNFLFLILFTFCLSSFPSHAHFTTTRPFPTALVFDWVSTVENPPYLPLKPLVSAEETCEQSYGFLPCTTTVLGNLFLILVYGYLMYLAATYLSNGSELLLEILGPSIIGGLFLPML</sequence>
<evidence type="ECO:0000313" key="2">
    <source>
        <dbReference type="EMBL" id="KAK8975657.1"/>
    </source>
</evidence>
<keyword evidence="3" id="KW-1185">Reference proteome</keyword>
<evidence type="ECO:0000313" key="3">
    <source>
        <dbReference type="Proteomes" id="UP001396334"/>
    </source>
</evidence>
<evidence type="ECO:0008006" key="4">
    <source>
        <dbReference type="Google" id="ProtNLM"/>
    </source>
</evidence>
<dbReference type="Proteomes" id="UP001396334">
    <property type="component" value="Unassembled WGS sequence"/>
</dbReference>
<reference evidence="2 3" key="1">
    <citation type="journal article" date="2024" name="G3 (Bethesda)">
        <title>Genome assembly of Hibiscus sabdariffa L. provides insights into metabolisms of medicinal natural products.</title>
        <authorList>
            <person name="Kim T."/>
        </authorList>
    </citation>
    <scope>NUCLEOTIDE SEQUENCE [LARGE SCALE GENOMIC DNA]</scope>
    <source>
        <strain evidence="2">TK-2024</strain>
        <tissue evidence="2">Old leaves</tissue>
    </source>
</reference>
<evidence type="ECO:0000256" key="1">
    <source>
        <dbReference type="SAM" id="Phobius"/>
    </source>
</evidence>
<name>A0ABR2NHK8_9ROSI</name>
<feature type="transmembrane region" description="Helical" evidence="1">
    <location>
        <begin position="130"/>
        <end position="150"/>
    </location>
</feature>